<keyword evidence="9" id="KW-0969">Cilium</keyword>
<evidence type="ECO:0000256" key="7">
    <source>
        <dbReference type="RuleBase" id="RU362063"/>
    </source>
</evidence>
<evidence type="ECO:0000256" key="3">
    <source>
        <dbReference type="ARBA" id="ARBA00014754"/>
    </source>
</evidence>
<keyword evidence="7" id="KW-1005">Bacterial flagellum biogenesis</keyword>
<evidence type="ECO:0000256" key="2">
    <source>
        <dbReference type="ARBA" id="ARBA00010474"/>
    </source>
</evidence>
<dbReference type="NCBIfam" id="TIGR03170">
    <property type="entry name" value="flgA_cterm"/>
    <property type="match status" value="1"/>
</dbReference>
<proteinExistence type="inferred from homology"/>
<evidence type="ECO:0000313" key="10">
    <source>
        <dbReference type="Proteomes" id="UP001155587"/>
    </source>
</evidence>
<dbReference type="Proteomes" id="UP001155587">
    <property type="component" value="Unassembled WGS sequence"/>
</dbReference>
<dbReference type="PANTHER" id="PTHR36307:SF1">
    <property type="entry name" value="FLAGELLA BASAL BODY P-RING FORMATION PROTEIN FLGA"/>
    <property type="match status" value="1"/>
</dbReference>
<dbReference type="EMBL" id="JAKRRY010000013">
    <property type="protein sequence ID" value="MCW8346617.1"/>
    <property type="molecule type" value="Genomic_DNA"/>
</dbReference>
<dbReference type="GO" id="GO:0042597">
    <property type="term" value="C:periplasmic space"/>
    <property type="evidence" value="ECO:0007669"/>
    <property type="project" value="UniProtKB-SubCell"/>
</dbReference>
<dbReference type="PANTHER" id="PTHR36307">
    <property type="entry name" value="FLAGELLA BASAL BODY P-RING FORMATION PROTEIN FLGA"/>
    <property type="match status" value="1"/>
</dbReference>
<keyword evidence="10" id="KW-1185">Reference proteome</keyword>
<dbReference type="CDD" id="cd11614">
    <property type="entry name" value="SAF_CpaB_FlgA_like"/>
    <property type="match status" value="1"/>
</dbReference>
<sequence>MIGKRVGSAIWMIFSSAVMSQQVTTMSADDIRQTVEQSVKSELNLLAKQQKWGAFDIALVTFVPESVKHLPRCQQPLMINGRDNQSMPIGHLKRSVICQDGVNEWRINTTVRSTLTLPVVVAAKALSRDSEITLADIKLERRELTRDTPFIATLERATGQQVNRRLRTGQMVNSRYVSAPPLVQKGNEVLIIASSGKFSAQTRGVAMETGGKGEQIDVQNSRSKKVIRAVVTGSNQVHTQF</sequence>
<reference evidence="9" key="1">
    <citation type="submission" date="2022-02" db="EMBL/GenBank/DDBJ databases">
        <title>Vibrio sp. nov, a new bacterium isolated from seawater.</title>
        <authorList>
            <person name="Yuan Y."/>
        </authorList>
    </citation>
    <scope>NUCLEOTIDE SEQUENCE</scope>
    <source>
        <strain evidence="9">ZSDZ65</strain>
    </source>
</reference>
<keyword evidence="5 7" id="KW-0574">Periplasm</keyword>
<keyword evidence="9" id="KW-0282">Flagellum</keyword>
<dbReference type="Pfam" id="PF13144">
    <property type="entry name" value="ChapFlgA"/>
    <property type="match status" value="1"/>
</dbReference>
<dbReference type="GO" id="GO:0044780">
    <property type="term" value="P:bacterial-type flagellum assembly"/>
    <property type="evidence" value="ECO:0007669"/>
    <property type="project" value="InterPro"/>
</dbReference>
<dbReference type="InterPro" id="IPR017585">
    <property type="entry name" value="SAF_FlgA"/>
</dbReference>
<evidence type="ECO:0000256" key="4">
    <source>
        <dbReference type="ARBA" id="ARBA00022729"/>
    </source>
</evidence>
<feature type="domain" description="SAF" evidence="8">
    <location>
        <begin position="117"/>
        <end position="178"/>
    </location>
</feature>
<comment type="subcellular location">
    <subcellularLocation>
        <location evidence="1 7">Periplasm</location>
    </subcellularLocation>
</comment>
<dbReference type="Gene3D" id="3.90.1210.10">
    <property type="entry name" value="Antifreeze-like/N-acetylneuraminic acid synthase C-terminal domain"/>
    <property type="match status" value="1"/>
</dbReference>
<dbReference type="InterPro" id="IPR013974">
    <property type="entry name" value="SAF"/>
</dbReference>
<protein>
    <recommendedName>
        <fullName evidence="3 7">Flagella basal body P-ring formation protein FlgA</fullName>
    </recommendedName>
</protein>
<dbReference type="SMART" id="SM00858">
    <property type="entry name" value="SAF"/>
    <property type="match status" value="1"/>
</dbReference>
<comment type="similarity">
    <text evidence="2 7">Belongs to the FlgA family.</text>
</comment>
<comment type="function">
    <text evidence="6 7">Involved in the assembly process of the P-ring formation. It may associate with FlgF on the rod constituting a structure essential for the P-ring assembly or may act as a modulator protein for the P-ring assembly.</text>
</comment>
<evidence type="ECO:0000256" key="1">
    <source>
        <dbReference type="ARBA" id="ARBA00004418"/>
    </source>
</evidence>
<keyword evidence="4 7" id="KW-0732">Signal</keyword>
<organism evidence="9 10">
    <name type="scientific">Vibrio qingdaonensis</name>
    <dbReference type="NCBI Taxonomy" id="2829491"/>
    <lineage>
        <taxon>Bacteria</taxon>
        <taxon>Pseudomonadati</taxon>
        <taxon>Pseudomonadota</taxon>
        <taxon>Gammaproteobacteria</taxon>
        <taxon>Vibrionales</taxon>
        <taxon>Vibrionaceae</taxon>
        <taxon>Vibrio</taxon>
    </lineage>
</organism>
<dbReference type="InterPro" id="IPR039246">
    <property type="entry name" value="Flagellar_FlgA"/>
</dbReference>
<evidence type="ECO:0000256" key="5">
    <source>
        <dbReference type="ARBA" id="ARBA00022764"/>
    </source>
</evidence>
<evidence type="ECO:0000313" key="9">
    <source>
        <dbReference type="EMBL" id="MCW8346617.1"/>
    </source>
</evidence>
<keyword evidence="9" id="KW-0966">Cell projection</keyword>
<comment type="caution">
    <text evidence="9">The sequence shown here is derived from an EMBL/GenBank/DDBJ whole genome shotgun (WGS) entry which is preliminary data.</text>
</comment>
<gene>
    <name evidence="9" type="primary">flgA</name>
    <name evidence="9" type="ORF">MD535_11475</name>
</gene>
<feature type="chain" id="PRO_5041019938" description="Flagella basal body P-ring formation protein FlgA" evidence="7">
    <location>
        <begin position="21"/>
        <end position="241"/>
    </location>
</feature>
<feature type="signal peptide" evidence="7">
    <location>
        <begin position="1"/>
        <end position="20"/>
    </location>
</feature>
<name>A0A9X3CNE5_9VIBR</name>
<dbReference type="AlphaFoldDB" id="A0A9X3CNE5"/>
<dbReference type="Gene3D" id="2.30.30.760">
    <property type="match status" value="1"/>
</dbReference>
<accession>A0A9X3CNE5</accession>
<evidence type="ECO:0000256" key="6">
    <source>
        <dbReference type="ARBA" id="ARBA00025643"/>
    </source>
</evidence>
<evidence type="ECO:0000259" key="8">
    <source>
        <dbReference type="SMART" id="SM00858"/>
    </source>
</evidence>
<dbReference type="RefSeq" id="WP_250618827.1">
    <property type="nucleotide sequence ID" value="NZ_JAKRRY010000013.1"/>
</dbReference>